<gene>
    <name evidence="3" type="primary">Necator_chrIII.g10923</name>
    <name evidence="3" type="ORF">RB195_010158</name>
</gene>
<name>A0ABR1CXT4_NECAM</name>
<dbReference type="PROSITE" id="PS51082">
    <property type="entry name" value="WH2"/>
    <property type="match status" value="1"/>
</dbReference>
<dbReference type="InterPro" id="IPR003124">
    <property type="entry name" value="WH2_dom"/>
</dbReference>
<sequence>MLEPRGAGNDKKEAALRRIIEEANELKRKEQELRGVSGYTVAKSSRTSATSSRSKDDHKTATVSSAISMYSHTRKTSDGNNNSISNALRAANENNPSPKRTRPTFAKVGTLQPSDSSNSWSSKHIHSKDYVKGTWTATQAMHSSPQIERSKGVQERKSPSPSNATYKSYMVLENKKDCFQSRLRPSAFLTEDRTPAKLPHLKEGRQYSPSQEKKEETPTINPPQAPDSGSNIRKVKEAVRQQTLGHKSANNLLQEKRSNLKKFDGNLDEKKETDFQGADVTVVCNEIPRVILKNRNDATVNDGVTNNISKMIKEGLPSLKKIGTPIEKNGIVLGKVVDDPTLVNSMSKRQMAPEKQDTLSNPHTMDITPPPPQPTPPPPPTPPAPPPPPPRHPAPTMQSSPRIFAKSSNISHPPSPISMMDLENQKTRLKTPIAMKKSVVTMDVRDSLMAEIRNAGGLRALRKTAVSTN</sequence>
<comment type="caution">
    <text evidence="3">The sequence shown here is derived from an EMBL/GenBank/DDBJ whole genome shotgun (WGS) entry which is preliminary data.</text>
</comment>
<feature type="region of interest" description="Disordered" evidence="1">
    <location>
        <begin position="190"/>
        <end position="232"/>
    </location>
</feature>
<evidence type="ECO:0000256" key="1">
    <source>
        <dbReference type="SAM" id="MobiDB-lite"/>
    </source>
</evidence>
<feature type="compositionally biased region" description="Polar residues" evidence="1">
    <location>
        <begin position="78"/>
        <end position="98"/>
    </location>
</feature>
<accession>A0ABR1CXT4</accession>
<evidence type="ECO:0000313" key="3">
    <source>
        <dbReference type="EMBL" id="KAK6742722.1"/>
    </source>
</evidence>
<protein>
    <recommendedName>
        <fullName evidence="2">WH2 domain-containing protein</fullName>
    </recommendedName>
</protein>
<dbReference type="Proteomes" id="UP001303046">
    <property type="component" value="Unassembled WGS sequence"/>
</dbReference>
<proteinExistence type="predicted"/>
<feature type="compositionally biased region" description="Basic and acidic residues" evidence="1">
    <location>
        <begin position="190"/>
        <end position="217"/>
    </location>
</feature>
<feature type="compositionally biased region" description="Pro residues" evidence="1">
    <location>
        <begin position="368"/>
        <end position="393"/>
    </location>
</feature>
<evidence type="ECO:0000259" key="2">
    <source>
        <dbReference type="PROSITE" id="PS51082"/>
    </source>
</evidence>
<reference evidence="3 4" key="1">
    <citation type="submission" date="2023-08" db="EMBL/GenBank/DDBJ databases">
        <title>A Necator americanus chromosomal reference genome.</title>
        <authorList>
            <person name="Ilik V."/>
            <person name="Petrzelkova K.J."/>
            <person name="Pardy F."/>
            <person name="Fuh T."/>
            <person name="Niatou-Singa F.S."/>
            <person name="Gouil Q."/>
            <person name="Baker L."/>
            <person name="Ritchie M.E."/>
            <person name="Jex A.R."/>
            <person name="Gazzola D."/>
            <person name="Li H."/>
            <person name="Toshio Fujiwara R."/>
            <person name="Zhan B."/>
            <person name="Aroian R.V."/>
            <person name="Pafco B."/>
            <person name="Schwarz E.M."/>
        </authorList>
    </citation>
    <scope>NUCLEOTIDE SEQUENCE [LARGE SCALE GENOMIC DNA]</scope>
    <source>
        <strain evidence="3 4">Aroian</strain>
        <tissue evidence="3">Whole animal</tissue>
    </source>
</reference>
<feature type="compositionally biased region" description="Polar residues" evidence="1">
    <location>
        <begin position="61"/>
        <end position="71"/>
    </location>
</feature>
<feature type="compositionally biased region" description="Low complexity" evidence="1">
    <location>
        <begin position="42"/>
        <end position="52"/>
    </location>
</feature>
<feature type="region of interest" description="Disordered" evidence="1">
    <location>
        <begin position="140"/>
        <end position="167"/>
    </location>
</feature>
<feature type="region of interest" description="Disordered" evidence="1">
    <location>
        <begin position="34"/>
        <end position="124"/>
    </location>
</feature>
<evidence type="ECO:0000313" key="4">
    <source>
        <dbReference type="Proteomes" id="UP001303046"/>
    </source>
</evidence>
<feature type="compositionally biased region" description="Basic and acidic residues" evidence="1">
    <location>
        <begin position="148"/>
        <end position="158"/>
    </location>
</feature>
<organism evidence="3 4">
    <name type="scientific">Necator americanus</name>
    <name type="common">Human hookworm</name>
    <dbReference type="NCBI Taxonomy" id="51031"/>
    <lineage>
        <taxon>Eukaryota</taxon>
        <taxon>Metazoa</taxon>
        <taxon>Ecdysozoa</taxon>
        <taxon>Nematoda</taxon>
        <taxon>Chromadorea</taxon>
        <taxon>Rhabditida</taxon>
        <taxon>Rhabditina</taxon>
        <taxon>Rhabditomorpha</taxon>
        <taxon>Strongyloidea</taxon>
        <taxon>Ancylostomatidae</taxon>
        <taxon>Bunostominae</taxon>
        <taxon>Necator</taxon>
    </lineage>
</organism>
<feature type="region of interest" description="Disordered" evidence="1">
    <location>
        <begin position="345"/>
        <end position="400"/>
    </location>
</feature>
<feature type="domain" description="WH2" evidence="2">
    <location>
        <begin position="444"/>
        <end position="464"/>
    </location>
</feature>
<dbReference type="EMBL" id="JAVFWL010000003">
    <property type="protein sequence ID" value="KAK6742722.1"/>
    <property type="molecule type" value="Genomic_DNA"/>
</dbReference>
<keyword evidence="4" id="KW-1185">Reference proteome</keyword>